<dbReference type="InterPro" id="IPR052928">
    <property type="entry name" value="Desiccation-related_membrane"/>
</dbReference>
<feature type="transmembrane region" description="Helical" evidence="2">
    <location>
        <begin position="26"/>
        <end position="45"/>
    </location>
</feature>
<keyword evidence="2" id="KW-0812">Transmembrane</keyword>
<feature type="compositionally biased region" description="Polar residues" evidence="1">
    <location>
        <begin position="1"/>
        <end position="13"/>
    </location>
</feature>
<dbReference type="AlphaFoldDB" id="A0A2S5GF63"/>
<dbReference type="OrthoDB" id="9810874at2"/>
<evidence type="ECO:0000313" key="3">
    <source>
        <dbReference type="EMBL" id="PPA71670.1"/>
    </source>
</evidence>
<keyword evidence="2" id="KW-1133">Transmembrane helix</keyword>
<dbReference type="PANTHER" id="PTHR35792:SF1">
    <property type="entry name" value="SLL0268 PROTEIN"/>
    <property type="match status" value="1"/>
</dbReference>
<feature type="compositionally biased region" description="Basic and acidic residues" evidence="1">
    <location>
        <begin position="86"/>
        <end position="100"/>
    </location>
</feature>
<proteinExistence type="predicted"/>
<evidence type="ECO:0000313" key="4">
    <source>
        <dbReference type="Proteomes" id="UP000239047"/>
    </source>
</evidence>
<comment type="caution">
    <text evidence="3">The sequence shown here is derived from an EMBL/GenBank/DDBJ whole genome shotgun (WGS) entry which is preliminary data.</text>
</comment>
<gene>
    <name evidence="3" type="ORF">C4B60_06340</name>
</gene>
<dbReference type="EMBL" id="PREZ01000002">
    <property type="protein sequence ID" value="PPA71670.1"/>
    <property type="molecule type" value="Genomic_DNA"/>
</dbReference>
<dbReference type="InterPro" id="IPR024623">
    <property type="entry name" value="YtxH"/>
</dbReference>
<keyword evidence="2" id="KW-0472">Membrane</keyword>
<name>A0A2S5GF63_9BACL</name>
<feature type="region of interest" description="Disordered" evidence="1">
    <location>
        <begin position="1"/>
        <end position="23"/>
    </location>
</feature>
<protein>
    <recommendedName>
        <fullName evidence="5">YtxH domain-containing protein</fullName>
    </recommendedName>
</protein>
<accession>A0A2S5GF63</accession>
<evidence type="ECO:0008006" key="5">
    <source>
        <dbReference type="Google" id="ProtNLM"/>
    </source>
</evidence>
<dbReference type="Proteomes" id="UP000239047">
    <property type="component" value="Unassembled WGS sequence"/>
</dbReference>
<dbReference type="RefSeq" id="WP_104057159.1">
    <property type="nucleotide sequence ID" value="NZ_PREZ01000002.1"/>
</dbReference>
<evidence type="ECO:0000256" key="2">
    <source>
        <dbReference type="SAM" id="Phobius"/>
    </source>
</evidence>
<evidence type="ECO:0000256" key="1">
    <source>
        <dbReference type="SAM" id="MobiDB-lite"/>
    </source>
</evidence>
<sequence>MTQQGKQSTYDTHSTTKEPAKESGSFILGAVIGGAIGAATALFLAPKSGTDLRRDLNTQAGLLKERSYEWKDQAVTKGNEIATTAKEKSAELSSLAKEKTSGITQTVQSSSNALVEKVKSFKDDSSDDTDRDSSSENFSSTSFEPSNTPPSPTPNLTVNPVDPLTPDTNESPLENQLKEDK</sequence>
<dbReference type="PANTHER" id="PTHR35792">
    <property type="entry name" value="GENERAL STRESS PROTEIN"/>
    <property type="match status" value="1"/>
</dbReference>
<organism evidence="3 4">
    <name type="scientific">Jeotgalibacillus proteolyticus</name>
    <dbReference type="NCBI Taxonomy" id="2082395"/>
    <lineage>
        <taxon>Bacteria</taxon>
        <taxon>Bacillati</taxon>
        <taxon>Bacillota</taxon>
        <taxon>Bacilli</taxon>
        <taxon>Bacillales</taxon>
        <taxon>Caryophanaceae</taxon>
        <taxon>Jeotgalibacillus</taxon>
    </lineage>
</organism>
<keyword evidence="4" id="KW-1185">Reference proteome</keyword>
<reference evidence="3 4" key="1">
    <citation type="submission" date="2018-02" db="EMBL/GenBank/DDBJ databases">
        <title>Jeotgalibacillus proteolyticum sp. nov. a protease producing bacterium isolated from ocean sediments of Laizhou Bay.</title>
        <authorList>
            <person name="Li Y."/>
        </authorList>
    </citation>
    <scope>NUCLEOTIDE SEQUENCE [LARGE SCALE GENOMIC DNA]</scope>
    <source>
        <strain evidence="3 4">22-7</strain>
    </source>
</reference>
<feature type="region of interest" description="Disordered" evidence="1">
    <location>
        <begin position="86"/>
        <end position="181"/>
    </location>
</feature>
<feature type="compositionally biased region" description="Low complexity" evidence="1">
    <location>
        <begin position="135"/>
        <end position="146"/>
    </location>
</feature>
<dbReference type="Pfam" id="PF12732">
    <property type="entry name" value="YtxH"/>
    <property type="match status" value="1"/>
</dbReference>
<feature type="compositionally biased region" description="Polar residues" evidence="1">
    <location>
        <begin position="101"/>
        <end position="113"/>
    </location>
</feature>